<dbReference type="OrthoDB" id="5347374at2"/>
<evidence type="ECO:0000313" key="2">
    <source>
        <dbReference type="EMBL" id="PUE66561.1"/>
    </source>
</evidence>
<feature type="transmembrane region" description="Helical" evidence="1">
    <location>
        <begin position="83"/>
        <end position="100"/>
    </location>
</feature>
<dbReference type="Gene3D" id="1.10.287.910">
    <property type="entry name" value="bacterial mercury transporter, merf"/>
    <property type="match status" value="1"/>
</dbReference>
<evidence type="ECO:0000313" key="3">
    <source>
        <dbReference type="Proteomes" id="UP000251135"/>
    </source>
</evidence>
<keyword evidence="3" id="KW-1185">Reference proteome</keyword>
<keyword evidence="1" id="KW-1133">Transmembrane helix</keyword>
<feature type="transmembrane region" description="Helical" evidence="1">
    <location>
        <begin position="46"/>
        <end position="63"/>
    </location>
</feature>
<keyword evidence="1" id="KW-0472">Membrane</keyword>
<reference evidence="2 3" key="1">
    <citation type="submission" date="2017-02" db="EMBL/GenBank/DDBJ databases">
        <title>Arcobacter caeni sp. nov, a new Arcobacter species isolated from reclaimed water.</title>
        <authorList>
            <person name="Figueras M.J."/>
            <person name="Perez-Cataluna A."/>
            <person name="Salas-Masso N."/>
        </authorList>
    </citation>
    <scope>NUCLEOTIDE SEQUENCE [LARGE SCALE GENOMIC DNA]</scope>
    <source>
        <strain evidence="2 3">RW17-10</strain>
    </source>
</reference>
<gene>
    <name evidence="2" type="ORF">B0174_00475</name>
</gene>
<keyword evidence="1" id="KW-0812">Transmembrane</keyword>
<dbReference type="Proteomes" id="UP000251135">
    <property type="component" value="Unassembled WGS sequence"/>
</dbReference>
<organism evidence="2 3">
    <name type="scientific">Arcobacter caeni</name>
    <dbReference type="NCBI Taxonomy" id="1912877"/>
    <lineage>
        <taxon>Bacteria</taxon>
        <taxon>Pseudomonadati</taxon>
        <taxon>Campylobacterota</taxon>
        <taxon>Epsilonproteobacteria</taxon>
        <taxon>Campylobacterales</taxon>
        <taxon>Arcobacteraceae</taxon>
        <taxon>Arcobacter</taxon>
    </lineage>
</organism>
<accession>A0A363D5F6</accession>
<dbReference type="RefSeq" id="WP_108557674.1">
    <property type="nucleotide sequence ID" value="NZ_MUXE01000001.1"/>
</dbReference>
<evidence type="ECO:0000256" key="1">
    <source>
        <dbReference type="SAM" id="Phobius"/>
    </source>
</evidence>
<dbReference type="AlphaFoldDB" id="A0A363D5F6"/>
<feature type="transmembrane region" description="Helical" evidence="1">
    <location>
        <begin position="7"/>
        <end position="34"/>
    </location>
</feature>
<comment type="caution">
    <text evidence="2">The sequence shown here is derived from an EMBL/GenBank/DDBJ whole genome shotgun (WGS) entry which is preliminary data.</text>
</comment>
<name>A0A363D5F6_9BACT</name>
<dbReference type="EMBL" id="MUXE01000001">
    <property type="protein sequence ID" value="PUE66561.1"/>
    <property type="molecule type" value="Genomic_DNA"/>
</dbReference>
<proteinExistence type="predicted"/>
<protein>
    <submittedName>
        <fullName evidence="2">Transporter</fullName>
    </submittedName>
</protein>
<sequence>MKKERFVIISAVTTALLSTLCCLPAFLFIFFGFSSGVLTYFATLEYTRIPLVILTIILFIFAFKSLKKKISCKCERKEIFKQYLFFFIFFILIMALLFYPEFLSLFME</sequence>